<dbReference type="InterPro" id="IPR035094">
    <property type="entry name" value="EgtD"/>
</dbReference>
<protein>
    <submittedName>
        <fullName evidence="4">Dimethylhistidine N-methyltransferase</fullName>
    </submittedName>
</protein>
<dbReference type="Pfam" id="PF10017">
    <property type="entry name" value="Methyltransf_33"/>
    <property type="match status" value="1"/>
</dbReference>
<feature type="domain" description="Histidine-specific methyltransferase SAM-dependent" evidence="3">
    <location>
        <begin position="26"/>
        <end position="331"/>
    </location>
</feature>
<keyword evidence="2 4" id="KW-0808">Transferase</keyword>
<dbReference type="EMBL" id="BKCN01000012">
    <property type="protein sequence ID" value="GER04619.1"/>
    <property type="molecule type" value="Genomic_DNA"/>
</dbReference>
<dbReference type="Proteomes" id="UP000324996">
    <property type="component" value="Unassembled WGS sequence"/>
</dbReference>
<name>A0A5A7NC42_9PROT</name>
<dbReference type="RefSeq" id="WP_042085447.1">
    <property type="nucleotide sequence ID" value="NZ_BKCN01000012.1"/>
</dbReference>
<dbReference type="InterPro" id="IPR017804">
    <property type="entry name" value="MeTrfase_EgtD-like"/>
</dbReference>
<keyword evidence="1 4" id="KW-0489">Methyltransferase</keyword>
<reference evidence="4 5" key="1">
    <citation type="submission" date="2019-09" db="EMBL/GenBank/DDBJ databases">
        <title>NBRP : Genome information of microbial organism related human and environment.</title>
        <authorList>
            <person name="Hattori M."/>
            <person name="Oshima K."/>
            <person name="Inaba H."/>
            <person name="Suda W."/>
            <person name="Sakamoto M."/>
            <person name="Iino T."/>
            <person name="Kitahara M."/>
            <person name="Oshida Y."/>
            <person name="Iida T."/>
            <person name="Kudo T."/>
            <person name="Itoh T."/>
            <person name="Ohkuma M."/>
        </authorList>
    </citation>
    <scope>NUCLEOTIDE SEQUENCE [LARGE SCALE GENOMIC DNA]</scope>
    <source>
        <strain evidence="4 5">Q-1</strain>
    </source>
</reference>
<organism evidence="4 5">
    <name type="scientific">Iodidimonas nitroreducens</name>
    <dbReference type="NCBI Taxonomy" id="1236968"/>
    <lineage>
        <taxon>Bacteria</taxon>
        <taxon>Pseudomonadati</taxon>
        <taxon>Pseudomonadota</taxon>
        <taxon>Alphaproteobacteria</taxon>
        <taxon>Iodidimonadales</taxon>
        <taxon>Iodidimonadaceae</taxon>
        <taxon>Iodidimonas</taxon>
    </lineage>
</organism>
<evidence type="ECO:0000313" key="4">
    <source>
        <dbReference type="EMBL" id="GER04619.1"/>
    </source>
</evidence>
<gene>
    <name evidence="4" type="ORF">JCM17846_23010</name>
</gene>
<evidence type="ECO:0000259" key="3">
    <source>
        <dbReference type="Pfam" id="PF10017"/>
    </source>
</evidence>
<dbReference type="GO" id="GO:0032259">
    <property type="term" value="P:methylation"/>
    <property type="evidence" value="ECO:0007669"/>
    <property type="project" value="UniProtKB-KW"/>
</dbReference>
<dbReference type="InterPro" id="IPR029063">
    <property type="entry name" value="SAM-dependent_MTases_sf"/>
</dbReference>
<dbReference type="InterPro" id="IPR051128">
    <property type="entry name" value="EgtD_Methyltrsf_superfamily"/>
</dbReference>
<dbReference type="Gene3D" id="3.40.50.150">
    <property type="entry name" value="Vaccinia Virus protein VP39"/>
    <property type="match status" value="1"/>
</dbReference>
<dbReference type="PANTHER" id="PTHR43397">
    <property type="entry name" value="ERGOTHIONEINE BIOSYNTHESIS PROTEIN 1"/>
    <property type="match status" value="1"/>
</dbReference>
<dbReference type="SUPFAM" id="SSF53335">
    <property type="entry name" value="S-adenosyl-L-methionine-dependent methyltransferases"/>
    <property type="match status" value="1"/>
</dbReference>
<dbReference type="InterPro" id="IPR019257">
    <property type="entry name" value="MeTrfase_dom"/>
</dbReference>
<sequence>MQKKTTQATKSPVHFIDLAPEAESFEQAALAGLKAAKKTIPAKFFYDAHGSRLFEEICKQPEYYPTRTECRLLRDHGKDIGAAVGPDALVIEFGAGALEKVRLLLDGLDNPAGFVAIDISGDHLLLAAQELASELASANPDLDITAICADYTRLDALPAPLNTSPHRKLGFFPGSTIGNFSRADAVDFLKIMHHLLGPDGMLLIGVDLKKDPAILDAAYNDAKGVTAQFNLNVLRRLNTECGANFDLDAFRHVAFYNPDRNQVEMHIESLCDQSVTVAGTRIDFKAGERIHTEISCKYSIGEFADLARSAGWAPQQVLTDDQSLFSLHILRT</sequence>
<keyword evidence="5" id="KW-1185">Reference proteome</keyword>
<proteinExistence type="predicted"/>
<comment type="caution">
    <text evidence="4">The sequence shown here is derived from an EMBL/GenBank/DDBJ whole genome shotgun (WGS) entry which is preliminary data.</text>
</comment>
<evidence type="ECO:0000256" key="2">
    <source>
        <dbReference type="ARBA" id="ARBA00022679"/>
    </source>
</evidence>
<accession>A0A5A7NC42</accession>
<dbReference type="AlphaFoldDB" id="A0A5A7NC42"/>
<evidence type="ECO:0000256" key="1">
    <source>
        <dbReference type="ARBA" id="ARBA00022603"/>
    </source>
</evidence>
<evidence type="ECO:0000313" key="5">
    <source>
        <dbReference type="Proteomes" id="UP000324996"/>
    </source>
</evidence>
<dbReference type="NCBIfam" id="TIGR03438">
    <property type="entry name" value="egtD_ergothio"/>
    <property type="match status" value="1"/>
</dbReference>
<dbReference type="PIRSF" id="PIRSF018005">
    <property type="entry name" value="UCP018005"/>
    <property type="match status" value="1"/>
</dbReference>
<dbReference type="PANTHER" id="PTHR43397:SF1">
    <property type="entry name" value="ERGOTHIONEINE BIOSYNTHESIS PROTEIN 1"/>
    <property type="match status" value="1"/>
</dbReference>
<dbReference type="GO" id="GO:0008168">
    <property type="term" value="F:methyltransferase activity"/>
    <property type="evidence" value="ECO:0007669"/>
    <property type="project" value="UniProtKB-KW"/>
</dbReference>